<dbReference type="RefSeq" id="XP_003319748.1">
    <property type="nucleotide sequence ID" value="XM_003319700.1"/>
</dbReference>
<feature type="region of interest" description="Disordered" evidence="1">
    <location>
        <begin position="90"/>
        <end position="124"/>
    </location>
</feature>
<dbReference type="HOGENOM" id="CLU_136935_2_0_1"/>
<name>E3JTK4_PUCGT</name>
<reference evidence="3" key="2">
    <citation type="journal article" date="2011" name="Proc. Natl. Acad. Sci. U.S.A.">
        <title>Obligate biotrophy features unraveled by the genomic analysis of rust fungi.</title>
        <authorList>
            <person name="Duplessis S."/>
            <person name="Cuomo C.A."/>
            <person name="Lin Y.-C."/>
            <person name="Aerts A."/>
            <person name="Tisserant E."/>
            <person name="Veneault-Fourrey C."/>
            <person name="Joly D.L."/>
            <person name="Hacquard S."/>
            <person name="Amselem J."/>
            <person name="Cantarel B.L."/>
            <person name="Chiu R."/>
            <person name="Coutinho P.M."/>
            <person name="Feau N."/>
            <person name="Field M."/>
            <person name="Frey P."/>
            <person name="Gelhaye E."/>
            <person name="Goldberg J."/>
            <person name="Grabherr M.G."/>
            <person name="Kodira C.D."/>
            <person name="Kohler A."/>
            <person name="Kuees U."/>
            <person name="Lindquist E.A."/>
            <person name="Lucas S.M."/>
            <person name="Mago R."/>
            <person name="Mauceli E."/>
            <person name="Morin E."/>
            <person name="Murat C."/>
            <person name="Pangilinan J.L."/>
            <person name="Park R."/>
            <person name="Pearson M."/>
            <person name="Quesneville H."/>
            <person name="Rouhier N."/>
            <person name="Sakthikumar S."/>
            <person name="Salamov A.A."/>
            <person name="Schmutz J."/>
            <person name="Selles B."/>
            <person name="Shapiro H."/>
            <person name="Tanguay P."/>
            <person name="Tuskan G.A."/>
            <person name="Henrissat B."/>
            <person name="Van de Peer Y."/>
            <person name="Rouze P."/>
            <person name="Ellis J.G."/>
            <person name="Dodds P.N."/>
            <person name="Schein J.E."/>
            <person name="Zhong S."/>
            <person name="Hamelin R.C."/>
            <person name="Grigoriev I.V."/>
            <person name="Szabo L.J."/>
            <person name="Martin F."/>
        </authorList>
    </citation>
    <scope>NUCLEOTIDE SEQUENCE [LARGE SCALE GENOMIC DNA]</scope>
    <source>
        <strain evidence="3">CRL 75-36-700-3 / race SCCL</strain>
    </source>
</reference>
<organism evidence="2 3">
    <name type="scientific">Puccinia graminis f. sp. tritici (strain CRL 75-36-700-3 / race SCCL)</name>
    <name type="common">Black stem rust fungus</name>
    <dbReference type="NCBI Taxonomy" id="418459"/>
    <lineage>
        <taxon>Eukaryota</taxon>
        <taxon>Fungi</taxon>
        <taxon>Dikarya</taxon>
        <taxon>Basidiomycota</taxon>
        <taxon>Pucciniomycotina</taxon>
        <taxon>Pucciniomycetes</taxon>
        <taxon>Pucciniales</taxon>
        <taxon>Pucciniaceae</taxon>
        <taxon>Puccinia</taxon>
    </lineage>
</organism>
<protein>
    <submittedName>
        <fullName evidence="2">Uncharacterized protein</fullName>
    </submittedName>
</protein>
<dbReference type="EMBL" id="DS178263">
    <property type="protein sequence ID" value="EFP75329.1"/>
    <property type="molecule type" value="Genomic_DNA"/>
</dbReference>
<proteinExistence type="predicted"/>
<accession>E3JTK4</accession>
<dbReference type="GeneID" id="10542795"/>
<evidence type="ECO:0000313" key="3">
    <source>
        <dbReference type="Proteomes" id="UP000008783"/>
    </source>
</evidence>
<evidence type="ECO:0000256" key="1">
    <source>
        <dbReference type="SAM" id="MobiDB-lite"/>
    </source>
</evidence>
<reference key="1">
    <citation type="submission" date="2007-01" db="EMBL/GenBank/DDBJ databases">
        <title>The Genome Sequence of Puccinia graminis f. sp. tritici Strain CRL 75-36-700-3.</title>
        <authorList>
            <consortium name="The Broad Institute Genome Sequencing Platform"/>
            <person name="Birren B."/>
            <person name="Lander E."/>
            <person name="Galagan J."/>
            <person name="Nusbaum C."/>
            <person name="Devon K."/>
            <person name="Cuomo C."/>
            <person name="Jaffe D."/>
            <person name="Butler J."/>
            <person name="Alvarez P."/>
            <person name="Gnerre S."/>
            <person name="Grabherr M."/>
            <person name="Mauceli E."/>
            <person name="Brockman W."/>
            <person name="Young S."/>
            <person name="LaButti K."/>
            <person name="Sykes S."/>
            <person name="DeCaprio D."/>
            <person name="Crawford M."/>
            <person name="Koehrsen M."/>
            <person name="Engels R."/>
            <person name="Montgomery P."/>
            <person name="Pearson M."/>
            <person name="Howarth C."/>
            <person name="Larson L."/>
            <person name="White J."/>
            <person name="Zeng Q."/>
            <person name="Kodira C."/>
            <person name="Yandava C."/>
            <person name="Alvarado L."/>
            <person name="O'Leary S."/>
            <person name="Szabo L."/>
            <person name="Dean R."/>
            <person name="Schein J."/>
        </authorList>
    </citation>
    <scope>NUCLEOTIDE SEQUENCE</scope>
    <source>
        <strain>CRL 75-36-700-3</strain>
    </source>
</reference>
<sequence>MEESLRGMAQVVAFMLTATVPPLFFEDLLERHECAWEDKEYREALRQASKKPCYVTPESKVITLRQMVARDLGFQVAVNHPRLCHLCLTDDSAPQKNRGTPPVPKPDAQGQFPRRPSKIPARAVDDEAAARLRRVIYELDRVLDPA</sequence>
<dbReference type="InParanoid" id="E3JTK4"/>
<dbReference type="OrthoDB" id="2496530at2759"/>
<dbReference type="Proteomes" id="UP000008783">
    <property type="component" value="Unassembled WGS sequence"/>
</dbReference>
<evidence type="ECO:0000313" key="2">
    <source>
        <dbReference type="EMBL" id="EFP75329.1"/>
    </source>
</evidence>
<dbReference type="KEGG" id="pgr:PGTG_01922"/>
<keyword evidence="3" id="KW-1185">Reference proteome</keyword>
<gene>
    <name evidence="2" type="ORF">PGTG_01922</name>
</gene>
<dbReference type="AlphaFoldDB" id="E3JTK4"/>
<dbReference type="VEuPathDB" id="FungiDB:PGTG_01922"/>